<keyword evidence="3" id="KW-1185">Reference proteome</keyword>
<accession>A0A9Q1F122</accession>
<sequence length="129" mass="13968">MNEDADHAPPPSLSISADQVRSELRRLHPSKAAGPDGISPKVLKERAALISRRTPQGATPTPPAAWGRPLLTWQLKCFRPCHRSQGTENLETLTLGEGPIVPSAASTRHKANNKSAKQGDVSEDIDRLH</sequence>
<organism evidence="2 3">
    <name type="scientific">Synaphobranchus kaupii</name>
    <name type="common">Kaup's arrowtooth eel</name>
    <dbReference type="NCBI Taxonomy" id="118154"/>
    <lineage>
        <taxon>Eukaryota</taxon>
        <taxon>Metazoa</taxon>
        <taxon>Chordata</taxon>
        <taxon>Craniata</taxon>
        <taxon>Vertebrata</taxon>
        <taxon>Euteleostomi</taxon>
        <taxon>Actinopterygii</taxon>
        <taxon>Neopterygii</taxon>
        <taxon>Teleostei</taxon>
        <taxon>Anguilliformes</taxon>
        <taxon>Synaphobranchidae</taxon>
        <taxon>Synaphobranchus</taxon>
    </lineage>
</organism>
<evidence type="ECO:0000313" key="3">
    <source>
        <dbReference type="Proteomes" id="UP001152622"/>
    </source>
</evidence>
<dbReference type="Proteomes" id="UP001152622">
    <property type="component" value="Chromosome 10"/>
</dbReference>
<dbReference type="AlphaFoldDB" id="A0A9Q1F122"/>
<evidence type="ECO:0000256" key="1">
    <source>
        <dbReference type="SAM" id="MobiDB-lite"/>
    </source>
</evidence>
<dbReference type="OrthoDB" id="10037236at2759"/>
<feature type="region of interest" description="Disordered" evidence="1">
    <location>
        <begin position="93"/>
        <end position="129"/>
    </location>
</feature>
<dbReference type="EMBL" id="JAINUF010000010">
    <property type="protein sequence ID" value="KAJ8348907.1"/>
    <property type="molecule type" value="Genomic_DNA"/>
</dbReference>
<name>A0A9Q1F122_SYNKA</name>
<protein>
    <submittedName>
        <fullName evidence="2">Uncharacterized protein</fullName>
    </submittedName>
</protein>
<proteinExistence type="predicted"/>
<comment type="caution">
    <text evidence="2">The sequence shown here is derived from an EMBL/GenBank/DDBJ whole genome shotgun (WGS) entry which is preliminary data.</text>
</comment>
<evidence type="ECO:0000313" key="2">
    <source>
        <dbReference type="EMBL" id="KAJ8348907.1"/>
    </source>
</evidence>
<gene>
    <name evidence="2" type="ORF">SKAU_G00274960</name>
</gene>
<reference evidence="2" key="1">
    <citation type="journal article" date="2023" name="Science">
        <title>Genome structures resolve the early diversification of teleost fishes.</title>
        <authorList>
            <person name="Parey E."/>
            <person name="Louis A."/>
            <person name="Montfort J."/>
            <person name="Bouchez O."/>
            <person name="Roques C."/>
            <person name="Iampietro C."/>
            <person name="Lluch J."/>
            <person name="Castinel A."/>
            <person name="Donnadieu C."/>
            <person name="Desvignes T."/>
            <person name="Floi Bucao C."/>
            <person name="Jouanno E."/>
            <person name="Wen M."/>
            <person name="Mejri S."/>
            <person name="Dirks R."/>
            <person name="Jansen H."/>
            <person name="Henkel C."/>
            <person name="Chen W.J."/>
            <person name="Zahm M."/>
            <person name="Cabau C."/>
            <person name="Klopp C."/>
            <person name="Thompson A.W."/>
            <person name="Robinson-Rechavi M."/>
            <person name="Braasch I."/>
            <person name="Lecointre G."/>
            <person name="Bobe J."/>
            <person name="Postlethwait J.H."/>
            <person name="Berthelot C."/>
            <person name="Roest Crollius H."/>
            <person name="Guiguen Y."/>
        </authorList>
    </citation>
    <scope>NUCLEOTIDE SEQUENCE</scope>
    <source>
        <strain evidence="2">WJC10195</strain>
    </source>
</reference>